<evidence type="ECO:0000313" key="3">
    <source>
        <dbReference type="EMBL" id="KUE76661.1"/>
    </source>
</evidence>
<dbReference type="RefSeq" id="WP_023042275.1">
    <property type="nucleotide sequence ID" value="NZ_LMUA01000008.1"/>
</dbReference>
<dbReference type="AlphaFoldDB" id="A0A0W7TSC7"/>
<gene>
    <name evidence="3" type="ORF">ASJ35_07960</name>
</gene>
<feature type="compositionally biased region" description="Basic and acidic residues" evidence="1">
    <location>
        <begin position="51"/>
        <end position="96"/>
    </location>
</feature>
<feature type="compositionally biased region" description="Basic and acidic residues" evidence="1">
    <location>
        <begin position="24"/>
        <end position="35"/>
    </location>
</feature>
<evidence type="ECO:0000256" key="1">
    <source>
        <dbReference type="SAM" id="MobiDB-lite"/>
    </source>
</evidence>
<sequence length="248" mass="26810">MKKCVLFVVLAVLLALTACSKDVGTSDDHGQESKHTAQSQTEKESEDEDLKETAPIEEPKPVSQSEAKEEVSLSDPVHETDQNSESGKEAQNRAEENAPEPKQPAAGNGQPTPEPKQPEPPKPTETPAEPNQEETPVSATEPESPKTIYDYAFDAEAIRSELIALGQSMGLTHITDDDGTPCTPDTCSWASPVTASESFQGNSLKRALQNYVTSMPSTIASYGGTQITCFTIYVRDNGGGSYTFYFLY</sequence>
<proteinExistence type="predicted"/>
<dbReference type="Proteomes" id="UP000053433">
    <property type="component" value="Unassembled WGS sequence"/>
</dbReference>
<feature type="signal peptide" evidence="2">
    <location>
        <begin position="1"/>
        <end position="20"/>
    </location>
</feature>
<feature type="compositionally biased region" description="Pro residues" evidence="1">
    <location>
        <begin position="112"/>
        <end position="124"/>
    </location>
</feature>
<feature type="chain" id="PRO_5006934497" evidence="2">
    <location>
        <begin position="21"/>
        <end position="248"/>
    </location>
</feature>
<dbReference type="PROSITE" id="PS51257">
    <property type="entry name" value="PROKAR_LIPOPROTEIN"/>
    <property type="match status" value="1"/>
</dbReference>
<organism evidence="3 4">
    <name type="scientific">Ruthenibacterium lactatiformans</name>
    <dbReference type="NCBI Taxonomy" id="1550024"/>
    <lineage>
        <taxon>Bacteria</taxon>
        <taxon>Bacillati</taxon>
        <taxon>Bacillota</taxon>
        <taxon>Clostridia</taxon>
        <taxon>Eubacteriales</taxon>
        <taxon>Oscillospiraceae</taxon>
        <taxon>Ruthenibacterium</taxon>
    </lineage>
</organism>
<evidence type="ECO:0000313" key="4">
    <source>
        <dbReference type="Proteomes" id="UP000053433"/>
    </source>
</evidence>
<dbReference type="EMBL" id="LMUA01000008">
    <property type="protein sequence ID" value="KUE76661.1"/>
    <property type="molecule type" value="Genomic_DNA"/>
</dbReference>
<keyword evidence="2" id="KW-0732">Signal</keyword>
<feature type="region of interest" description="Disordered" evidence="1">
    <location>
        <begin position="22"/>
        <end position="145"/>
    </location>
</feature>
<protein>
    <submittedName>
        <fullName evidence="3">Uncharacterized protein</fullName>
    </submittedName>
</protein>
<accession>A0A0W7TSC7</accession>
<comment type="caution">
    <text evidence="3">The sequence shown here is derived from an EMBL/GenBank/DDBJ whole genome shotgun (WGS) entry which is preliminary data.</text>
</comment>
<name>A0A0W7TSC7_9FIRM</name>
<evidence type="ECO:0000256" key="2">
    <source>
        <dbReference type="SAM" id="SignalP"/>
    </source>
</evidence>
<reference evidence="3 4" key="1">
    <citation type="submission" date="2015-10" db="EMBL/GenBank/DDBJ databases">
        <title>A novel member of the family Ruminococcaceae isolated from human faeces.</title>
        <authorList>
            <person name="Shkoporov A.N."/>
            <person name="Chaplin A.V."/>
            <person name="Motuzova O.V."/>
            <person name="Kafarskaia L.I."/>
            <person name="Efimov B.A."/>
        </authorList>
    </citation>
    <scope>NUCLEOTIDE SEQUENCE [LARGE SCALE GENOMIC DNA]</scope>
    <source>
        <strain evidence="3 4">668</strain>
    </source>
</reference>